<accession>A0A1H2LWM3</accession>
<evidence type="ECO:0000313" key="4">
    <source>
        <dbReference type="EMBL" id="SDU85377.1"/>
    </source>
</evidence>
<dbReference type="GO" id="GO:0005829">
    <property type="term" value="C:cytosol"/>
    <property type="evidence" value="ECO:0007669"/>
    <property type="project" value="TreeGrafter"/>
</dbReference>
<dbReference type="InterPro" id="IPR000086">
    <property type="entry name" value="NUDIX_hydrolase_dom"/>
</dbReference>
<keyword evidence="5" id="KW-1185">Reference proteome</keyword>
<dbReference type="CDD" id="cd24158">
    <property type="entry name" value="NUDIX_ADPRase_Rv1700"/>
    <property type="match status" value="1"/>
</dbReference>
<dbReference type="Gene3D" id="3.90.79.10">
    <property type="entry name" value="Nucleoside Triphosphate Pyrophosphohydrolase"/>
    <property type="match status" value="1"/>
</dbReference>
<dbReference type="AlphaFoldDB" id="A0A1H2LWM3"/>
<keyword evidence="1" id="KW-0378">Hydrolase</keyword>
<evidence type="ECO:0000259" key="3">
    <source>
        <dbReference type="PROSITE" id="PS51462"/>
    </source>
</evidence>
<protein>
    <submittedName>
        <fullName evidence="4">ADP-ribose pyrophosphatase</fullName>
    </submittedName>
</protein>
<evidence type="ECO:0000256" key="2">
    <source>
        <dbReference type="SAM" id="MobiDB-lite"/>
    </source>
</evidence>
<dbReference type="STRING" id="546874.SAMN04488544_0987"/>
<gene>
    <name evidence="4" type="ORF">SAMN04488544_0987</name>
</gene>
<dbReference type="PROSITE" id="PS51462">
    <property type="entry name" value="NUDIX"/>
    <property type="match status" value="1"/>
</dbReference>
<dbReference type="SUPFAM" id="SSF55811">
    <property type="entry name" value="Nudix"/>
    <property type="match status" value="1"/>
</dbReference>
<dbReference type="Proteomes" id="UP000198825">
    <property type="component" value="Chromosome I"/>
</dbReference>
<reference evidence="5" key="1">
    <citation type="submission" date="2016-10" db="EMBL/GenBank/DDBJ databases">
        <authorList>
            <person name="Varghese N."/>
            <person name="Submissions S."/>
        </authorList>
    </citation>
    <scope>NUCLEOTIDE SEQUENCE [LARGE SCALE GENOMIC DNA]</scope>
    <source>
        <strain evidence="5">DSM 21743</strain>
    </source>
</reference>
<evidence type="ECO:0000313" key="5">
    <source>
        <dbReference type="Proteomes" id="UP000198825"/>
    </source>
</evidence>
<feature type="domain" description="Nudix hydrolase" evidence="3">
    <location>
        <begin position="67"/>
        <end position="203"/>
    </location>
</feature>
<proteinExistence type="predicted"/>
<organism evidence="4 5">
    <name type="scientific">Microlunatus sagamiharensis</name>
    <dbReference type="NCBI Taxonomy" id="546874"/>
    <lineage>
        <taxon>Bacteria</taxon>
        <taxon>Bacillati</taxon>
        <taxon>Actinomycetota</taxon>
        <taxon>Actinomycetes</taxon>
        <taxon>Propionibacteriales</taxon>
        <taxon>Propionibacteriaceae</taxon>
        <taxon>Microlunatus</taxon>
    </lineage>
</organism>
<dbReference type="Pfam" id="PF00293">
    <property type="entry name" value="NUDIX"/>
    <property type="match status" value="1"/>
</dbReference>
<dbReference type="EMBL" id="LT629799">
    <property type="protein sequence ID" value="SDU85377.1"/>
    <property type="molecule type" value="Genomic_DNA"/>
</dbReference>
<dbReference type="GO" id="GO:0019693">
    <property type="term" value="P:ribose phosphate metabolic process"/>
    <property type="evidence" value="ECO:0007669"/>
    <property type="project" value="TreeGrafter"/>
</dbReference>
<dbReference type="PANTHER" id="PTHR11839:SF31">
    <property type="entry name" value="ADP-RIBOSE PYROPHOSPHATASE"/>
    <property type="match status" value="1"/>
</dbReference>
<dbReference type="PANTHER" id="PTHR11839">
    <property type="entry name" value="UDP/ADP-SUGAR PYROPHOSPHATASE"/>
    <property type="match status" value="1"/>
</dbReference>
<feature type="region of interest" description="Disordered" evidence="2">
    <location>
        <begin position="1"/>
        <end position="20"/>
    </location>
</feature>
<dbReference type="GO" id="GO:0006753">
    <property type="term" value="P:nucleoside phosphate metabolic process"/>
    <property type="evidence" value="ECO:0007669"/>
    <property type="project" value="TreeGrafter"/>
</dbReference>
<evidence type="ECO:0000256" key="1">
    <source>
        <dbReference type="ARBA" id="ARBA00022801"/>
    </source>
</evidence>
<dbReference type="GO" id="GO:0016787">
    <property type="term" value="F:hydrolase activity"/>
    <property type="evidence" value="ECO:0007669"/>
    <property type="project" value="UniProtKB-KW"/>
</dbReference>
<name>A0A1H2LWM3_9ACTN</name>
<sequence>MSDPQIEGAGAPGTVDGHPVLRGSDLADVPLAWPVTSTRVLAEGHVATFAEDEVRTPDGGTMHREYLRHPGAVGIIALDDAARAVLVRQYRHPVRHRLTEPPAGLLDHAGEDPLVAAQRELAEEVGLAAGRWDVLVDLFSTPGIISEGIRVFLARDLSPAARPDGFTAEGEEADMDTVWASLDDLLAAVLDGRLHNPTLVTGVLAAGVARRDGYASLRPGDAPWPARASLAEAGLLPG</sequence>
<dbReference type="InterPro" id="IPR015797">
    <property type="entry name" value="NUDIX_hydrolase-like_dom_sf"/>
</dbReference>